<dbReference type="PANTHER" id="PTHR48107:SF7">
    <property type="entry name" value="RE15974P"/>
    <property type="match status" value="1"/>
</dbReference>
<dbReference type="EMBL" id="JBHLZU010000018">
    <property type="protein sequence ID" value="MFB9906347.1"/>
    <property type="molecule type" value="Genomic_DNA"/>
</dbReference>
<dbReference type="NCBIfam" id="NF005559">
    <property type="entry name" value="PRK07231.1"/>
    <property type="match status" value="1"/>
</dbReference>
<protein>
    <submittedName>
        <fullName evidence="3">Glucose 1-dehydrogenase</fullName>
        <ecNumber evidence="3">1.1.1.47</ecNumber>
    </submittedName>
</protein>
<organism evidence="3 4">
    <name type="scientific">Allokutzneria oryzae</name>
    <dbReference type="NCBI Taxonomy" id="1378989"/>
    <lineage>
        <taxon>Bacteria</taxon>
        <taxon>Bacillati</taxon>
        <taxon>Actinomycetota</taxon>
        <taxon>Actinomycetes</taxon>
        <taxon>Pseudonocardiales</taxon>
        <taxon>Pseudonocardiaceae</taxon>
        <taxon>Allokutzneria</taxon>
    </lineage>
</organism>
<accession>A0ABV5ZZL9</accession>
<evidence type="ECO:0000256" key="2">
    <source>
        <dbReference type="ARBA" id="ARBA00023002"/>
    </source>
</evidence>
<dbReference type="EC" id="1.1.1.47" evidence="3"/>
<evidence type="ECO:0000313" key="4">
    <source>
        <dbReference type="Proteomes" id="UP001589693"/>
    </source>
</evidence>
<dbReference type="PRINTS" id="PR00080">
    <property type="entry name" value="SDRFAMILY"/>
</dbReference>
<proteinExistence type="inferred from homology"/>
<reference evidence="3 4" key="1">
    <citation type="submission" date="2024-09" db="EMBL/GenBank/DDBJ databases">
        <authorList>
            <person name="Sun Q."/>
            <person name="Mori K."/>
        </authorList>
    </citation>
    <scope>NUCLEOTIDE SEQUENCE [LARGE SCALE GENOMIC DNA]</scope>
    <source>
        <strain evidence="3 4">TBRC 7907</strain>
    </source>
</reference>
<comment type="caution">
    <text evidence="3">The sequence shown here is derived from an EMBL/GenBank/DDBJ whole genome shotgun (WGS) entry which is preliminary data.</text>
</comment>
<dbReference type="SUPFAM" id="SSF51735">
    <property type="entry name" value="NAD(P)-binding Rossmann-fold domains"/>
    <property type="match status" value="1"/>
</dbReference>
<sequence length="256" mass="26424">MTATVEPLPLNGKLTGKTAIVTAASRGIGRAIALRLAADGARVAVNWHRNAEAAEEVVAAITGAGGTAIEVQADIGVPADVDRLFAVTLREFGGLDILVNNAAVIATPSPLAEVTDADIDRSVAVNFKGTFLALRHAARELRDGGRIINISTGYTRYPSPFVGVYAGTKAAVEQFAISAAKELGPRGITVNSVLPGITDTDGITDDVRANLDEFIGMTPLGRLGQPQDIADIVAFLAGDDARWVTGQSIVAAGGLV</sequence>
<comment type="similarity">
    <text evidence="1">Belongs to the short-chain dehydrogenases/reductases (SDR) family.</text>
</comment>
<dbReference type="Pfam" id="PF13561">
    <property type="entry name" value="adh_short_C2"/>
    <property type="match status" value="1"/>
</dbReference>
<dbReference type="PRINTS" id="PR00081">
    <property type="entry name" value="GDHRDH"/>
</dbReference>
<keyword evidence="2 3" id="KW-0560">Oxidoreductase</keyword>
<dbReference type="RefSeq" id="WP_377854504.1">
    <property type="nucleotide sequence ID" value="NZ_JBHLZU010000018.1"/>
</dbReference>
<evidence type="ECO:0000313" key="3">
    <source>
        <dbReference type="EMBL" id="MFB9906347.1"/>
    </source>
</evidence>
<dbReference type="InterPro" id="IPR002347">
    <property type="entry name" value="SDR_fam"/>
</dbReference>
<gene>
    <name evidence="3" type="ORF">ACFFQA_20625</name>
</gene>
<dbReference type="Proteomes" id="UP001589693">
    <property type="component" value="Unassembled WGS sequence"/>
</dbReference>
<name>A0ABV5ZZL9_9PSEU</name>
<dbReference type="InterPro" id="IPR036291">
    <property type="entry name" value="NAD(P)-bd_dom_sf"/>
</dbReference>
<keyword evidence="4" id="KW-1185">Reference proteome</keyword>
<dbReference type="PANTHER" id="PTHR48107">
    <property type="entry name" value="NADPH-DEPENDENT ALDEHYDE REDUCTASE-LIKE PROTEIN, CHLOROPLASTIC-RELATED"/>
    <property type="match status" value="1"/>
</dbReference>
<dbReference type="Gene3D" id="3.40.50.720">
    <property type="entry name" value="NAD(P)-binding Rossmann-like Domain"/>
    <property type="match status" value="1"/>
</dbReference>
<evidence type="ECO:0000256" key="1">
    <source>
        <dbReference type="ARBA" id="ARBA00006484"/>
    </source>
</evidence>
<dbReference type="GO" id="GO:0047936">
    <property type="term" value="F:glucose 1-dehydrogenase [NAD(P)+] activity"/>
    <property type="evidence" value="ECO:0007669"/>
    <property type="project" value="UniProtKB-EC"/>
</dbReference>